<evidence type="ECO:0000256" key="1">
    <source>
        <dbReference type="SAM" id="MobiDB-lite"/>
    </source>
</evidence>
<accession>A0A1X0DJY9</accession>
<comment type="caution">
    <text evidence="3">The sequence shown here is derived from an EMBL/GenBank/DDBJ whole genome shotgun (WGS) entry which is preliminary data.</text>
</comment>
<dbReference type="Proteomes" id="UP000192801">
    <property type="component" value="Unassembled WGS sequence"/>
</dbReference>
<organism evidence="3 4">
    <name type="scientific">Mycolicibacterium insubricum</name>
    <dbReference type="NCBI Taxonomy" id="444597"/>
    <lineage>
        <taxon>Bacteria</taxon>
        <taxon>Bacillati</taxon>
        <taxon>Actinomycetota</taxon>
        <taxon>Actinomycetes</taxon>
        <taxon>Mycobacteriales</taxon>
        <taxon>Mycobacteriaceae</taxon>
        <taxon>Mycolicibacterium</taxon>
    </lineage>
</organism>
<feature type="chain" id="PRO_5043613073" evidence="2">
    <location>
        <begin position="25"/>
        <end position="141"/>
    </location>
</feature>
<protein>
    <submittedName>
        <fullName evidence="3">Uncharacterized protein</fullName>
    </submittedName>
</protein>
<sequence>MRRSTLAVFGVLVALVGSGCGSTATPPLESSASGNAPPLTSAAGVPSAPPQVGTLLPVSIAGGTVTPTNAEATAVAGEPITLEVNSDASDSIHVHSIPEHVFEVQARPGQRFEFTVEVPGQVDVELHDLNRTIVTITVRPR</sequence>
<dbReference type="Gene3D" id="2.60.40.420">
    <property type="entry name" value="Cupredoxins - blue copper proteins"/>
    <property type="match status" value="1"/>
</dbReference>
<feature type="compositionally biased region" description="Polar residues" evidence="1">
    <location>
        <begin position="24"/>
        <end position="34"/>
    </location>
</feature>
<dbReference type="PROSITE" id="PS51257">
    <property type="entry name" value="PROKAR_LIPOPROTEIN"/>
    <property type="match status" value="1"/>
</dbReference>
<name>A0A1X0DJY9_9MYCO</name>
<feature type="region of interest" description="Disordered" evidence="1">
    <location>
        <begin position="24"/>
        <end position="48"/>
    </location>
</feature>
<dbReference type="InterPro" id="IPR008972">
    <property type="entry name" value="Cupredoxin"/>
</dbReference>
<evidence type="ECO:0000256" key="2">
    <source>
        <dbReference type="SAM" id="SignalP"/>
    </source>
</evidence>
<dbReference type="OrthoDB" id="3748691at2"/>
<keyword evidence="2" id="KW-0732">Signal</keyword>
<evidence type="ECO:0000313" key="3">
    <source>
        <dbReference type="EMBL" id="ORA72150.1"/>
    </source>
</evidence>
<reference evidence="3 4" key="1">
    <citation type="submission" date="2016-12" db="EMBL/GenBank/DDBJ databases">
        <title>The new phylogeny of genus Mycobacterium.</title>
        <authorList>
            <person name="Tortoli E."/>
            <person name="Trovato A."/>
            <person name="Cirillo D.M."/>
        </authorList>
    </citation>
    <scope>NUCLEOTIDE SEQUENCE [LARGE SCALE GENOMIC DNA]</scope>
    <source>
        <strain evidence="3 4">DSM 45130</strain>
    </source>
</reference>
<keyword evidence="4" id="KW-1185">Reference proteome</keyword>
<dbReference type="AlphaFoldDB" id="A0A1X0DJY9"/>
<dbReference type="SUPFAM" id="SSF49503">
    <property type="entry name" value="Cupredoxins"/>
    <property type="match status" value="1"/>
</dbReference>
<gene>
    <name evidence="3" type="ORF">BST26_05820</name>
</gene>
<dbReference type="STRING" id="444597.BST26_05820"/>
<dbReference type="EMBL" id="MVHS01000009">
    <property type="protein sequence ID" value="ORA72150.1"/>
    <property type="molecule type" value="Genomic_DNA"/>
</dbReference>
<feature type="signal peptide" evidence="2">
    <location>
        <begin position="1"/>
        <end position="24"/>
    </location>
</feature>
<proteinExistence type="predicted"/>
<evidence type="ECO:0000313" key="4">
    <source>
        <dbReference type="Proteomes" id="UP000192801"/>
    </source>
</evidence>